<sequence>MTKTDATPSTPVVKPKKDNKGNSYYSEEVNGQQKVYLTTKDGRQLENTADTADEAYQNILAYLKS</sequence>
<dbReference type="EMBL" id="BCMS01000001">
    <property type="protein sequence ID" value="GAQ20814.1"/>
    <property type="molecule type" value="Genomic_DNA"/>
</dbReference>
<keyword evidence="3" id="KW-1185">Reference proteome</keyword>
<proteinExistence type="predicted"/>
<accession>A0A100HHG0</accession>
<feature type="compositionally biased region" description="Polar residues" evidence="1">
    <location>
        <begin position="1"/>
        <end position="10"/>
    </location>
</feature>
<feature type="region of interest" description="Disordered" evidence="1">
    <location>
        <begin position="1"/>
        <end position="28"/>
    </location>
</feature>
<protein>
    <submittedName>
        <fullName evidence="2">Putative MerR family transcriptional regulator</fullName>
    </submittedName>
</protein>
<dbReference type="AlphaFoldDB" id="A0A100HHG0"/>
<reference evidence="3" key="1">
    <citation type="submission" date="2015-11" db="EMBL/GenBank/DDBJ databases">
        <title>Draft Genome Sequence of the Radioresistant Bacterium Deinococcus grandis, Isolated from Freshwater Fish in Japan.</title>
        <authorList>
            <person name="Satoh K."/>
            <person name="Onodera T."/>
            <person name="Omoso K."/>
            <person name="Takeda-Yano K."/>
            <person name="Katayama T."/>
            <person name="Oono Y."/>
            <person name="Narumi I."/>
        </authorList>
    </citation>
    <scope>NUCLEOTIDE SEQUENCE [LARGE SCALE GENOMIC DNA]</scope>
    <source>
        <strain evidence="3">ATCC 43672</strain>
    </source>
</reference>
<evidence type="ECO:0000256" key="1">
    <source>
        <dbReference type="SAM" id="MobiDB-lite"/>
    </source>
</evidence>
<organism evidence="2 3">
    <name type="scientific">Deinococcus grandis</name>
    <dbReference type="NCBI Taxonomy" id="57498"/>
    <lineage>
        <taxon>Bacteria</taxon>
        <taxon>Thermotogati</taxon>
        <taxon>Deinococcota</taxon>
        <taxon>Deinococci</taxon>
        <taxon>Deinococcales</taxon>
        <taxon>Deinococcaceae</taxon>
        <taxon>Deinococcus</taxon>
    </lineage>
</organism>
<evidence type="ECO:0000313" key="3">
    <source>
        <dbReference type="Proteomes" id="UP000056209"/>
    </source>
</evidence>
<evidence type="ECO:0000313" key="2">
    <source>
        <dbReference type="EMBL" id="GAQ20814.1"/>
    </source>
</evidence>
<name>A0A100HHG0_9DEIO</name>
<comment type="caution">
    <text evidence="2">The sequence shown here is derived from an EMBL/GenBank/DDBJ whole genome shotgun (WGS) entry which is preliminary data.</text>
</comment>
<dbReference type="RefSeq" id="WP_058975511.1">
    <property type="nucleotide sequence ID" value="NZ_BCMS01000001.1"/>
</dbReference>
<gene>
    <name evidence="2" type="ORF">DEIGR_100841</name>
</gene>
<dbReference type="Proteomes" id="UP000056209">
    <property type="component" value="Unassembled WGS sequence"/>
</dbReference>